<name>A0ABQ2XS15_9BURK</name>
<comment type="caution">
    <text evidence="1">The sequence shown here is derived from an EMBL/GenBank/DDBJ whole genome shotgun (WGS) entry which is preliminary data.</text>
</comment>
<dbReference type="Proteomes" id="UP000653343">
    <property type="component" value="Unassembled WGS sequence"/>
</dbReference>
<evidence type="ECO:0000313" key="1">
    <source>
        <dbReference type="EMBL" id="GGX28230.1"/>
    </source>
</evidence>
<gene>
    <name evidence="1" type="ORF">GCM10010946_01240</name>
</gene>
<proteinExistence type="predicted"/>
<evidence type="ECO:0000313" key="2">
    <source>
        <dbReference type="Proteomes" id="UP000653343"/>
    </source>
</evidence>
<dbReference type="EMBL" id="BMYU01000001">
    <property type="protein sequence ID" value="GGX28230.1"/>
    <property type="molecule type" value="Genomic_DNA"/>
</dbReference>
<accession>A0ABQ2XS15</accession>
<organism evidence="1 2">
    <name type="scientific">Undibacterium squillarum</name>
    <dbReference type="NCBI Taxonomy" id="1131567"/>
    <lineage>
        <taxon>Bacteria</taxon>
        <taxon>Pseudomonadati</taxon>
        <taxon>Pseudomonadota</taxon>
        <taxon>Betaproteobacteria</taxon>
        <taxon>Burkholderiales</taxon>
        <taxon>Oxalobacteraceae</taxon>
        <taxon>Undibacterium</taxon>
    </lineage>
</organism>
<dbReference type="RefSeq" id="WP_189355082.1">
    <property type="nucleotide sequence ID" value="NZ_BMYU01000001.1"/>
</dbReference>
<reference evidence="2" key="1">
    <citation type="journal article" date="2019" name="Int. J. Syst. Evol. Microbiol.">
        <title>The Global Catalogue of Microorganisms (GCM) 10K type strain sequencing project: providing services to taxonomists for standard genome sequencing and annotation.</title>
        <authorList>
            <consortium name="The Broad Institute Genomics Platform"/>
            <consortium name="The Broad Institute Genome Sequencing Center for Infectious Disease"/>
            <person name="Wu L."/>
            <person name="Ma J."/>
        </authorList>
    </citation>
    <scope>NUCLEOTIDE SEQUENCE [LARGE SCALE GENOMIC DNA]</scope>
    <source>
        <strain evidence="2">KCTC 23917</strain>
    </source>
</reference>
<protein>
    <submittedName>
        <fullName evidence="1">Uncharacterized protein</fullName>
    </submittedName>
</protein>
<keyword evidence="2" id="KW-1185">Reference proteome</keyword>
<sequence>MSKEQKTINLGDEFDDALREMLRIVLLKNQAVGVDKLWGVGGSQEIEVLQVRLGDELVTIESETYIGLTISGEKSLVEKIAKEVNIERGSSH</sequence>